<feature type="compositionally biased region" description="Polar residues" evidence="1">
    <location>
        <begin position="102"/>
        <end position="111"/>
    </location>
</feature>
<reference evidence="2" key="1">
    <citation type="submission" date="2023-05" db="EMBL/GenBank/DDBJ databases">
        <title>Nepenthes gracilis genome sequencing.</title>
        <authorList>
            <person name="Fukushima K."/>
        </authorList>
    </citation>
    <scope>NUCLEOTIDE SEQUENCE</scope>
    <source>
        <strain evidence="2">SING2019-196</strain>
    </source>
</reference>
<keyword evidence="3" id="KW-1185">Reference proteome</keyword>
<evidence type="ECO:0000256" key="1">
    <source>
        <dbReference type="SAM" id="MobiDB-lite"/>
    </source>
</evidence>
<proteinExistence type="predicted"/>
<feature type="region of interest" description="Disordered" evidence="1">
    <location>
        <begin position="79"/>
        <end position="111"/>
    </location>
</feature>
<protein>
    <submittedName>
        <fullName evidence="2">Uncharacterized protein</fullName>
    </submittedName>
</protein>
<gene>
    <name evidence="2" type="ORF">Nepgr_033311</name>
</gene>
<dbReference type="Proteomes" id="UP001279734">
    <property type="component" value="Unassembled WGS sequence"/>
</dbReference>
<organism evidence="2 3">
    <name type="scientific">Nepenthes gracilis</name>
    <name type="common">Slender pitcher plant</name>
    <dbReference type="NCBI Taxonomy" id="150966"/>
    <lineage>
        <taxon>Eukaryota</taxon>
        <taxon>Viridiplantae</taxon>
        <taxon>Streptophyta</taxon>
        <taxon>Embryophyta</taxon>
        <taxon>Tracheophyta</taxon>
        <taxon>Spermatophyta</taxon>
        <taxon>Magnoliopsida</taxon>
        <taxon>eudicotyledons</taxon>
        <taxon>Gunneridae</taxon>
        <taxon>Pentapetalae</taxon>
        <taxon>Caryophyllales</taxon>
        <taxon>Nepenthaceae</taxon>
        <taxon>Nepenthes</taxon>
    </lineage>
</organism>
<feature type="compositionally biased region" description="Polar residues" evidence="1">
    <location>
        <begin position="79"/>
        <end position="95"/>
    </location>
</feature>
<evidence type="ECO:0000313" key="3">
    <source>
        <dbReference type="Proteomes" id="UP001279734"/>
    </source>
</evidence>
<accession>A0AAD3Y6U0</accession>
<evidence type="ECO:0000313" key="2">
    <source>
        <dbReference type="EMBL" id="GMH31468.1"/>
    </source>
</evidence>
<sequence length="111" mass="12209">MRGINTATCTFDLLLMQTIRTLKEDHIIIRRSGPSCHGVLDDLHGGDQCSCTSLGKLRQSLAELRKQFDVSRTRAIEDSSNLGSGQVGSVKNLSPQRRHKFTPTNPKGTVC</sequence>
<dbReference type="EMBL" id="BSYO01000040">
    <property type="protein sequence ID" value="GMH31468.1"/>
    <property type="molecule type" value="Genomic_DNA"/>
</dbReference>
<comment type="caution">
    <text evidence="2">The sequence shown here is derived from an EMBL/GenBank/DDBJ whole genome shotgun (WGS) entry which is preliminary data.</text>
</comment>
<dbReference type="AlphaFoldDB" id="A0AAD3Y6U0"/>
<name>A0AAD3Y6U0_NEPGR</name>